<dbReference type="OrthoDB" id="459617at2"/>
<reference evidence="2 3" key="1">
    <citation type="submission" date="2017-06" db="EMBL/GenBank/DDBJ databases">
        <title>Genome sequencing of cyanobaciteial culture collection at National Institute for Environmental Studies (NIES).</title>
        <authorList>
            <person name="Hirose Y."/>
            <person name="Shimura Y."/>
            <person name="Fujisawa T."/>
            <person name="Nakamura Y."/>
            <person name="Kawachi M."/>
        </authorList>
    </citation>
    <scope>NUCLEOTIDE SEQUENCE [LARGE SCALE GENOMIC DNA]</scope>
    <source>
        <strain evidence="2 3">NIES-267</strain>
    </source>
</reference>
<dbReference type="AlphaFoldDB" id="A0A1Z4LVT9"/>
<proteinExistence type="predicted"/>
<accession>A0A1Z4LVT9</accession>
<dbReference type="PROSITE" id="PS51257">
    <property type="entry name" value="PROKAR_LIPOPROTEIN"/>
    <property type="match status" value="1"/>
</dbReference>
<feature type="domain" description="SnoaL-like" evidence="1">
    <location>
        <begin position="14"/>
        <end position="115"/>
    </location>
</feature>
<dbReference type="Gene3D" id="3.10.450.50">
    <property type="match status" value="1"/>
</dbReference>
<evidence type="ECO:0000313" key="2">
    <source>
        <dbReference type="EMBL" id="BAY85333.1"/>
    </source>
</evidence>
<gene>
    <name evidence="2" type="ORF">NIES267_48330</name>
</gene>
<dbReference type="EMBL" id="AP018227">
    <property type="protein sequence ID" value="BAY85333.1"/>
    <property type="molecule type" value="Genomic_DNA"/>
</dbReference>
<evidence type="ECO:0000259" key="1">
    <source>
        <dbReference type="Pfam" id="PF12680"/>
    </source>
</evidence>
<evidence type="ECO:0000313" key="3">
    <source>
        <dbReference type="Proteomes" id="UP000218418"/>
    </source>
</evidence>
<sequence>MTEMTEKNNTKSLVQQYFQATQSNNAAIWAACFASDATVDDPVGSQVIKGTDAILERGKEFMASFETVGLYPEFVSVDNLRAAAKWTGKGTTKDGRLVKFEGINFFEFNEMGKIANLVGFWNPDDMVELQ</sequence>
<protein>
    <recommendedName>
        <fullName evidence="1">SnoaL-like domain-containing protein</fullName>
    </recommendedName>
</protein>
<organism evidence="2 3">
    <name type="scientific">Calothrix parasitica NIES-267</name>
    <dbReference type="NCBI Taxonomy" id="1973488"/>
    <lineage>
        <taxon>Bacteria</taxon>
        <taxon>Bacillati</taxon>
        <taxon>Cyanobacteriota</taxon>
        <taxon>Cyanophyceae</taxon>
        <taxon>Nostocales</taxon>
        <taxon>Calotrichaceae</taxon>
        <taxon>Calothrix</taxon>
    </lineage>
</organism>
<keyword evidence="3" id="KW-1185">Reference proteome</keyword>
<name>A0A1Z4LVT9_9CYAN</name>
<dbReference type="SUPFAM" id="SSF54427">
    <property type="entry name" value="NTF2-like"/>
    <property type="match status" value="1"/>
</dbReference>
<dbReference type="InterPro" id="IPR037401">
    <property type="entry name" value="SnoaL-like"/>
</dbReference>
<dbReference type="Pfam" id="PF12680">
    <property type="entry name" value="SnoaL_2"/>
    <property type="match status" value="1"/>
</dbReference>
<dbReference type="InterPro" id="IPR032710">
    <property type="entry name" value="NTF2-like_dom_sf"/>
</dbReference>
<dbReference type="Proteomes" id="UP000218418">
    <property type="component" value="Chromosome"/>
</dbReference>